<dbReference type="InterPro" id="IPR005467">
    <property type="entry name" value="His_kinase_dom"/>
</dbReference>
<evidence type="ECO:0000256" key="1">
    <source>
        <dbReference type="ARBA" id="ARBA00000085"/>
    </source>
</evidence>
<dbReference type="Gene3D" id="1.10.287.130">
    <property type="match status" value="1"/>
</dbReference>
<feature type="domain" description="PAS" evidence="8">
    <location>
        <begin position="380"/>
        <end position="415"/>
    </location>
</feature>
<feature type="coiled-coil region" evidence="6">
    <location>
        <begin position="497"/>
        <end position="531"/>
    </location>
</feature>
<keyword evidence="11" id="KW-1185">Reference proteome</keyword>
<feature type="domain" description="PAC" evidence="9">
    <location>
        <begin position="312"/>
        <end position="365"/>
    </location>
</feature>
<dbReference type="InterPro" id="IPR000700">
    <property type="entry name" value="PAS-assoc_C"/>
</dbReference>
<dbReference type="GO" id="GO:0000155">
    <property type="term" value="F:phosphorelay sensor kinase activity"/>
    <property type="evidence" value="ECO:0007669"/>
    <property type="project" value="InterPro"/>
</dbReference>
<keyword evidence="4" id="KW-0808">Transferase</keyword>
<name>W0RDF4_9BACT</name>
<evidence type="ECO:0000256" key="6">
    <source>
        <dbReference type="SAM" id="Coils"/>
    </source>
</evidence>
<dbReference type="EMBL" id="CP007128">
    <property type="protein sequence ID" value="AHG88472.1"/>
    <property type="molecule type" value="Genomic_DNA"/>
</dbReference>
<dbReference type="InterPro" id="IPR000014">
    <property type="entry name" value="PAS"/>
</dbReference>
<dbReference type="InterPro" id="IPR003594">
    <property type="entry name" value="HATPase_dom"/>
</dbReference>
<dbReference type="SUPFAM" id="SSF55785">
    <property type="entry name" value="PYP-like sensor domain (PAS domain)"/>
    <property type="match status" value="2"/>
</dbReference>
<sequence>MTAGPNVMPAAAAFDARPRDGLLSALAEAPDYAAAAAFLLAELASSTGARRCALLRFDPVAEELALVALHGFSPAPDERAEPLYHTLADSALGFAPRDSDGGRESGREGVALWERAHPLIVSALALTPVVGTTPLASPPSLAGFASWTALPMPQPHYRGAPALWSDAHAREVLAPSGARLVPLAERRFSSAPGGVVAFEGVLDDAMLQEVASLVMLAGPVLGRLAALETAERTADRVGQERDRLTLMIDSLPDPVVITNAANDIVLQNKRALHLLAVNEGDSPGRRRAVELNNLLFTSFLSKAVMSAGPDSGARELNLVDPDEGDDLLFEVLAHPIGERVGPEDAFLSVLRDVTDLRRATRELEWQVQRVRQAEVKATSERDRLNLILENVADPILVTDDQSNIILMNDQAEGLFQVGEAGTRSRRELIAVRGNDTKFTSFISDFMLQEDRARREQMSLLVPSSGQELPVEVVSGKITNERGEPIAIVSVLHDLTKQAENERLYETLKQLNAQLEERVRAAVADLAEQNARLQWQSHEVERANRLKSEFLASMSHELRTPINALLGYASLMLEGVFGPITDDQREAMERSRAAADHLLTLVNDILDLAKIEAGKMPLIRESVALDEVITEVSQQIEPLVRKKALAYEIGIAPECPVIETDRTKLKQVLLNLLSNAMKFTNRGGITVTAVPERGGERAGVRIDVTDTGIGIEEKNLTVIWEDFRQIDQSRTREFGGTGLGLSITRRLLDRLGGAVSVRSVFGQGSTFSVHLPLAIPPSPDLTDEETATAA</sequence>
<dbReference type="InterPro" id="IPR004358">
    <property type="entry name" value="Sig_transdc_His_kin-like_C"/>
</dbReference>
<organism evidence="10 11">
    <name type="scientific">Gemmatirosa kalamazoonensis</name>
    <dbReference type="NCBI Taxonomy" id="861299"/>
    <lineage>
        <taxon>Bacteria</taxon>
        <taxon>Pseudomonadati</taxon>
        <taxon>Gemmatimonadota</taxon>
        <taxon>Gemmatimonadia</taxon>
        <taxon>Gemmatimonadales</taxon>
        <taxon>Gemmatimonadaceae</taxon>
        <taxon>Gemmatirosa</taxon>
    </lineage>
</organism>
<dbReference type="InterPro" id="IPR035965">
    <property type="entry name" value="PAS-like_dom_sf"/>
</dbReference>
<dbReference type="Pfam" id="PF00989">
    <property type="entry name" value="PAS"/>
    <property type="match status" value="1"/>
</dbReference>
<dbReference type="KEGG" id="gba:J421_0935"/>
<dbReference type="PRINTS" id="PR00344">
    <property type="entry name" value="BCTRLSENSOR"/>
</dbReference>
<evidence type="ECO:0000313" key="10">
    <source>
        <dbReference type="EMBL" id="AHG88472.1"/>
    </source>
</evidence>
<comment type="catalytic activity">
    <reaction evidence="1">
        <text>ATP + protein L-histidine = ADP + protein N-phospho-L-histidine.</text>
        <dbReference type="EC" id="2.7.13.3"/>
    </reaction>
</comment>
<gene>
    <name evidence="10" type="ORF">J421_0935</name>
</gene>
<evidence type="ECO:0000259" key="9">
    <source>
        <dbReference type="PROSITE" id="PS50113"/>
    </source>
</evidence>
<dbReference type="InterPro" id="IPR003661">
    <property type="entry name" value="HisK_dim/P_dom"/>
</dbReference>
<evidence type="ECO:0000256" key="3">
    <source>
        <dbReference type="ARBA" id="ARBA00022553"/>
    </source>
</evidence>
<dbReference type="Proteomes" id="UP000019151">
    <property type="component" value="Chromosome"/>
</dbReference>
<dbReference type="Gene3D" id="3.30.450.20">
    <property type="entry name" value="PAS domain"/>
    <property type="match status" value="2"/>
</dbReference>
<dbReference type="Pfam" id="PF13188">
    <property type="entry name" value="PAS_8"/>
    <property type="match status" value="1"/>
</dbReference>
<dbReference type="FunFam" id="3.30.565.10:FF:000010">
    <property type="entry name" value="Sensor histidine kinase RcsC"/>
    <property type="match status" value="1"/>
</dbReference>
<dbReference type="InterPro" id="IPR036097">
    <property type="entry name" value="HisK_dim/P_sf"/>
</dbReference>
<dbReference type="STRING" id="861299.J421_0935"/>
<dbReference type="EC" id="2.7.13.3" evidence="2"/>
<dbReference type="CDD" id="cd00082">
    <property type="entry name" value="HisKA"/>
    <property type="match status" value="1"/>
</dbReference>
<dbReference type="HOGENOM" id="CLU_363995_0_0_0"/>
<evidence type="ECO:0000256" key="4">
    <source>
        <dbReference type="ARBA" id="ARBA00022679"/>
    </source>
</evidence>
<dbReference type="CDD" id="cd00130">
    <property type="entry name" value="PAS"/>
    <property type="match status" value="1"/>
</dbReference>
<feature type="domain" description="PAC" evidence="9">
    <location>
        <begin position="453"/>
        <end position="506"/>
    </location>
</feature>
<dbReference type="AlphaFoldDB" id="W0RDF4"/>
<dbReference type="SMART" id="SM00091">
    <property type="entry name" value="PAS"/>
    <property type="match status" value="2"/>
</dbReference>
<dbReference type="PROSITE" id="PS50109">
    <property type="entry name" value="HIS_KIN"/>
    <property type="match status" value="1"/>
</dbReference>
<dbReference type="PANTHER" id="PTHR43047">
    <property type="entry name" value="TWO-COMPONENT HISTIDINE PROTEIN KINASE"/>
    <property type="match status" value="1"/>
</dbReference>
<dbReference type="eggNOG" id="COG5002">
    <property type="taxonomic scope" value="Bacteria"/>
</dbReference>
<accession>W0RDF4</accession>
<dbReference type="GO" id="GO:0006355">
    <property type="term" value="P:regulation of DNA-templated transcription"/>
    <property type="evidence" value="ECO:0007669"/>
    <property type="project" value="InterPro"/>
</dbReference>
<dbReference type="RefSeq" id="WP_025410008.1">
    <property type="nucleotide sequence ID" value="NZ_CP007128.1"/>
</dbReference>
<proteinExistence type="predicted"/>
<dbReference type="SMART" id="SM00388">
    <property type="entry name" value="HisKA"/>
    <property type="match status" value="1"/>
</dbReference>
<evidence type="ECO:0000256" key="2">
    <source>
        <dbReference type="ARBA" id="ARBA00012438"/>
    </source>
</evidence>
<reference evidence="10 11" key="1">
    <citation type="journal article" date="2014" name="Genome Announc.">
        <title>Genome Sequence and Methylome of Soil Bacterium Gemmatirosa kalamazoonensis KBS708T, a Member of the Rarely Cultivated Gemmatimonadetes Phylum.</title>
        <authorList>
            <person name="Debruyn J.M."/>
            <person name="Radosevich M."/>
            <person name="Wommack K.E."/>
            <person name="Polson S.W."/>
            <person name="Hauser L.J."/>
            <person name="Fawaz M.N."/>
            <person name="Korlach J."/>
            <person name="Tsai Y.C."/>
        </authorList>
    </citation>
    <scope>NUCLEOTIDE SEQUENCE [LARGE SCALE GENOMIC DNA]</scope>
    <source>
        <strain evidence="10 11">KBS708</strain>
    </source>
</reference>
<keyword evidence="6" id="KW-0175">Coiled coil</keyword>
<dbReference type="SUPFAM" id="SSF55874">
    <property type="entry name" value="ATPase domain of HSP90 chaperone/DNA topoisomerase II/histidine kinase"/>
    <property type="match status" value="1"/>
</dbReference>
<dbReference type="SMART" id="SM00387">
    <property type="entry name" value="HATPase_c"/>
    <property type="match status" value="1"/>
</dbReference>
<dbReference type="Pfam" id="PF02518">
    <property type="entry name" value="HATPase_c"/>
    <property type="match status" value="1"/>
</dbReference>
<dbReference type="PROSITE" id="PS50113">
    <property type="entry name" value="PAC"/>
    <property type="match status" value="2"/>
</dbReference>
<evidence type="ECO:0000259" key="8">
    <source>
        <dbReference type="PROSITE" id="PS50112"/>
    </source>
</evidence>
<dbReference type="InterPro" id="IPR036890">
    <property type="entry name" value="HATPase_C_sf"/>
</dbReference>
<evidence type="ECO:0000259" key="7">
    <source>
        <dbReference type="PROSITE" id="PS50109"/>
    </source>
</evidence>
<dbReference type="Pfam" id="PF00512">
    <property type="entry name" value="HisKA"/>
    <property type="match status" value="1"/>
</dbReference>
<dbReference type="OrthoDB" id="177675at2"/>
<keyword evidence="3" id="KW-0597">Phosphoprotein</keyword>
<dbReference type="Gene3D" id="3.30.565.10">
    <property type="entry name" value="Histidine kinase-like ATPase, C-terminal domain"/>
    <property type="match status" value="1"/>
</dbReference>
<evidence type="ECO:0000256" key="5">
    <source>
        <dbReference type="ARBA" id="ARBA00022777"/>
    </source>
</evidence>
<keyword evidence="5" id="KW-0418">Kinase</keyword>
<protein>
    <recommendedName>
        <fullName evidence="2">histidine kinase</fullName>
        <ecNumber evidence="2">2.7.13.3</ecNumber>
    </recommendedName>
</protein>
<evidence type="ECO:0000313" key="11">
    <source>
        <dbReference type="Proteomes" id="UP000019151"/>
    </source>
</evidence>
<dbReference type="InterPro" id="IPR013767">
    <property type="entry name" value="PAS_fold"/>
</dbReference>
<feature type="domain" description="Histidine kinase" evidence="7">
    <location>
        <begin position="552"/>
        <end position="774"/>
    </location>
</feature>
<dbReference type="PROSITE" id="PS50112">
    <property type="entry name" value="PAS"/>
    <property type="match status" value="1"/>
</dbReference>
<dbReference type="InParanoid" id="W0RDF4"/>
<dbReference type="NCBIfam" id="TIGR00229">
    <property type="entry name" value="sensory_box"/>
    <property type="match status" value="1"/>
</dbReference>
<dbReference type="SUPFAM" id="SSF47384">
    <property type="entry name" value="Homodimeric domain of signal transducing histidine kinase"/>
    <property type="match status" value="1"/>
</dbReference>
<dbReference type="CDD" id="cd16922">
    <property type="entry name" value="HATPase_EvgS-ArcB-TorS-like"/>
    <property type="match status" value="1"/>
</dbReference>